<accession>A0A3L7JU35</accession>
<dbReference type="Proteomes" id="UP000276770">
    <property type="component" value="Unassembled WGS sequence"/>
</dbReference>
<evidence type="ECO:0008006" key="4">
    <source>
        <dbReference type="Google" id="ProtNLM"/>
    </source>
</evidence>
<comment type="caution">
    <text evidence="2">The sequence shown here is derived from an EMBL/GenBank/DDBJ whole genome shotgun (WGS) entry which is preliminary data.</text>
</comment>
<keyword evidence="1" id="KW-0812">Transmembrane</keyword>
<keyword evidence="1" id="KW-1133">Transmembrane helix</keyword>
<dbReference type="EMBL" id="RCVZ01000010">
    <property type="protein sequence ID" value="RLQ94236.1"/>
    <property type="molecule type" value="Genomic_DNA"/>
</dbReference>
<reference evidence="2 3" key="1">
    <citation type="submission" date="2018-10" db="EMBL/GenBank/DDBJ databases">
        <title>Falsibacillus sp. genome draft.</title>
        <authorList>
            <person name="Shi S."/>
        </authorList>
    </citation>
    <scope>NUCLEOTIDE SEQUENCE [LARGE SCALE GENOMIC DNA]</scope>
    <source>
        <strain evidence="2 3">GY 10110</strain>
    </source>
</reference>
<name>A0A3L7JU35_9BACI</name>
<evidence type="ECO:0000313" key="2">
    <source>
        <dbReference type="EMBL" id="RLQ94236.1"/>
    </source>
</evidence>
<keyword evidence="1" id="KW-0472">Membrane</keyword>
<feature type="transmembrane region" description="Helical" evidence="1">
    <location>
        <begin position="12"/>
        <end position="30"/>
    </location>
</feature>
<keyword evidence="3" id="KW-1185">Reference proteome</keyword>
<gene>
    <name evidence="2" type="ORF">D9X91_14315</name>
</gene>
<sequence>MKFYSKRRKWPLYFILVLSFIGSTITVDGIDRHWRIIFPIAALFIIGLLKIEIEIEMNDDQVVYRVTFLNRVLYQRAIHVSEIKRIKCMRVGWATRRAVIYMMDDSRIKLTRFEPSSLYEKLINMAGRNHIEVLETKDFQILMRGYAKNSRSLS</sequence>
<proteinExistence type="predicted"/>
<feature type="transmembrane region" description="Helical" evidence="1">
    <location>
        <begin position="36"/>
        <end position="53"/>
    </location>
</feature>
<protein>
    <recommendedName>
        <fullName evidence="4">PH domain-containing protein</fullName>
    </recommendedName>
</protein>
<dbReference type="AlphaFoldDB" id="A0A3L7JU35"/>
<evidence type="ECO:0000256" key="1">
    <source>
        <dbReference type="SAM" id="Phobius"/>
    </source>
</evidence>
<evidence type="ECO:0000313" key="3">
    <source>
        <dbReference type="Proteomes" id="UP000276770"/>
    </source>
</evidence>
<organism evidence="2 3">
    <name type="scientific">Falsibacillus albus</name>
    <dbReference type="NCBI Taxonomy" id="2478915"/>
    <lineage>
        <taxon>Bacteria</taxon>
        <taxon>Bacillati</taxon>
        <taxon>Bacillota</taxon>
        <taxon>Bacilli</taxon>
        <taxon>Bacillales</taxon>
        <taxon>Bacillaceae</taxon>
        <taxon>Falsibacillus</taxon>
    </lineage>
</organism>